<organism evidence="1 2">
    <name type="scientific">Cetraspora pellucida</name>
    <dbReference type="NCBI Taxonomy" id="1433469"/>
    <lineage>
        <taxon>Eukaryota</taxon>
        <taxon>Fungi</taxon>
        <taxon>Fungi incertae sedis</taxon>
        <taxon>Mucoromycota</taxon>
        <taxon>Glomeromycotina</taxon>
        <taxon>Glomeromycetes</taxon>
        <taxon>Diversisporales</taxon>
        <taxon>Gigasporaceae</taxon>
        <taxon>Cetraspora</taxon>
    </lineage>
</organism>
<feature type="non-terminal residue" evidence="1">
    <location>
        <position position="1"/>
    </location>
</feature>
<name>A0ACA9NR05_9GLOM</name>
<dbReference type="Proteomes" id="UP000789366">
    <property type="component" value="Unassembled WGS sequence"/>
</dbReference>
<dbReference type="EMBL" id="CAJVPW010016467">
    <property type="protein sequence ID" value="CAG8670236.1"/>
    <property type="molecule type" value="Genomic_DNA"/>
</dbReference>
<accession>A0ACA9NR05</accession>
<reference evidence="1" key="1">
    <citation type="submission" date="2021-06" db="EMBL/GenBank/DDBJ databases">
        <authorList>
            <person name="Kallberg Y."/>
            <person name="Tangrot J."/>
            <person name="Rosling A."/>
        </authorList>
    </citation>
    <scope>NUCLEOTIDE SEQUENCE</scope>
    <source>
        <strain evidence="1">28 12/20/2015</strain>
    </source>
</reference>
<gene>
    <name evidence="1" type="ORF">SPELUC_LOCUS9622</name>
</gene>
<sequence length="79" mass="8751">NERKSNTMYNMKNNTESNTKSNTKSIAKSNTKDNTSGNNYTISGSSASKQSGSSCIINGKKFIRILTFVVIVFEIMLVY</sequence>
<evidence type="ECO:0000313" key="2">
    <source>
        <dbReference type="Proteomes" id="UP000789366"/>
    </source>
</evidence>
<keyword evidence="2" id="KW-1185">Reference proteome</keyword>
<evidence type="ECO:0000313" key="1">
    <source>
        <dbReference type="EMBL" id="CAG8670236.1"/>
    </source>
</evidence>
<comment type="caution">
    <text evidence="1">The sequence shown here is derived from an EMBL/GenBank/DDBJ whole genome shotgun (WGS) entry which is preliminary data.</text>
</comment>
<proteinExistence type="predicted"/>
<protein>
    <submittedName>
        <fullName evidence="1">17222_t:CDS:1</fullName>
    </submittedName>
</protein>